<dbReference type="AlphaFoldDB" id="A0A6B3SXI0"/>
<feature type="chain" id="PRO_5025603584" description="Lipoprotein" evidence="2">
    <location>
        <begin position="18"/>
        <end position="119"/>
    </location>
</feature>
<feature type="signal peptide" evidence="2">
    <location>
        <begin position="1"/>
        <end position="17"/>
    </location>
</feature>
<feature type="region of interest" description="Disordered" evidence="1">
    <location>
        <begin position="21"/>
        <end position="119"/>
    </location>
</feature>
<organism evidence="3 4">
    <name type="scientific">Noviherbaspirillum galbum</name>
    <dbReference type="NCBI Taxonomy" id="2709383"/>
    <lineage>
        <taxon>Bacteria</taxon>
        <taxon>Pseudomonadati</taxon>
        <taxon>Pseudomonadota</taxon>
        <taxon>Betaproteobacteria</taxon>
        <taxon>Burkholderiales</taxon>
        <taxon>Oxalobacteraceae</taxon>
        <taxon>Noviherbaspirillum</taxon>
    </lineage>
</organism>
<gene>
    <name evidence="3" type="ORF">G3574_19185</name>
</gene>
<comment type="caution">
    <text evidence="3">The sequence shown here is derived from an EMBL/GenBank/DDBJ whole genome shotgun (WGS) entry which is preliminary data.</text>
</comment>
<keyword evidence="4" id="KW-1185">Reference proteome</keyword>
<evidence type="ECO:0008006" key="5">
    <source>
        <dbReference type="Google" id="ProtNLM"/>
    </source>
</evidence>
<sequence length="119" mass="12274">MNRTILIMPMLAGALLAAGCQKTPEPKTSDAAKPSVNADVPLAKTSDQSVALPKDKLPPSDASMSPKAGAGATSSGDSGTPSQVRPEQLSKEQEQSSMPLNGQTNNYSPPNTTPPDKTQ</sequence>
<evidence type="ECO:0000256" key="1">
    <source>
        <dbReference type="SAM" id="MobiDB-lite"/>
    </source>
</evidence>
<keyword evidence="2" id="KW-0732">Signal</keyword>
<dbReference type="PROSITE" id="PS51257">
    <property type="entry name" value="PROKAR_LIPOPROTEIN"/>
    <property type="match status" value="1"/>
</dbReference>
<evidence type="ECO:0000313" key="3">
    <source>
        <dbReference type="EMBL" id="NEX63212.1"/>
    </source>
</evidence>
<evidence type="ECO:0000256" key="2">
    <source>
        <dbReference type="SAM" id="SignalP"/>
    </source>
</evidence>
<feature type="compositionally biased region" description="Low complexity" evidence="1">
    <location>
        <begin position="68"/>
        <end position="82"/>
    </location>
</feature>
<name>A0A6B3SXI0_9BURK</name>
<dbReference type="RefSeq" id="WP_163966818.1">
    <property type="nucleotide sequence ID" value="NZ_JAAIVB010000068.1"/>
</dbReference>
<proteinExistence type="predicted"/>
<protein>
    <recommendedName>
        <fullName evidence="5">Lipoprotein</fullName>
    </recommendedName>
</protein>
<reference evidence="3 4" key="1">
    <citation type="submission" date="2020-02" db="EMBL/GenBank/DDBJ databases">
        <authorList>
            <person name="Kim M.K."/>
        </authorList>
    </citation>
    <scope>NUCLEOTIDE SEQUENCE [LARGE SCALE GENOMIC DNA]</scope>
    <source>
        <strain evidence="3 4">17J57-3</strain>
    </source>
</reference>
<dbReference type="EMBL" id="JAAIVB010000068">
    <property type="protein sequence ID" value="NEX63212.1"/>
    <property type="molecule type" value="Genomic_DNA"/>
</dbReference>
<dbReference type="Proteomes" id="UP000482155">
    <property type="component" value="Unassembled WGS sequence"/>
</dbReference>
<evidence type="ECO:0000313" key="4">
    <source>
        <dbReference type="Proteomes" id="UP000482155"/>
    </source>
</evidence>
<accession>A0A6B3SXI0</accession>